<evidence type="ECO:0000313" key="7">
    <source>
        <dbReference type="EMBL" id="QRC99724.1"/>
    </source>
</evidence>
<keyword evidence="4" id="KW-0645">Protease</keyword>
<feature type="active site" evidence="3">
    <location>
        <position position="105"/>
    </location>
</feature>
<dbReference type="GO" id="GO:0004190">
    <property type="term" value="F:aspartic-type endopeptidase activity"/>
    <property type="evidence" value="ECO:0007669"/>
    <property type="project" value="UniProtKB-KW"/>
</dbReference>
<dbReference type="FunFam" id="2.40.70.10:FF:000251">
    <property type="entry name" value="Probable aspartic-type endopeptidase AFUA_3G01220"/>
    <property type="match status" value="1"/>
</dbReference>
<dbReference type="GO" id="GO:0006508">
    <property type="term" value="P:proteolysis"/>
    <property type="evidence" value="ECO:0007669"/>
    <property type="project" value="UniProtKB-KW"/>
</dbReference>
<dbReference type="InterPro" id="IPR001461">
    <property type="entry name" value="Aspartic_peptidase_A1"/>
</dbReference>
<keyword evidence="2 4" id="KW-0064">Aspartyl protease</keyword>
<dbReference type="Pfam" id="PF00026">
    <property type="entry name" value="Asp"/>
    <property type="match status" value="1"/>
</dbReference>
<proteinExistence type="inferred from homology"/>
<gene>
    <name evidence="7" type="ORF">JI435_149570</name>
</gene>
<dbReference type="InterPro" id="IPR001969">
    <property type="entry name" value="Aspartic_peptidase_AS"/>
</dbReference>
<dbReference type="PANTHER" id="PTHR47966:SF47">
    <property type="entry name" value="ENDOPEPTIDASE, PUTATIVE (AFU_ORTHOLOGUE AFUA_3G01220)-RELATED"/>
    <property type="match status" value="1"/>
</dbReference>
<feature type="domain" description="Peptidase A1" evidence="6">
    <location>
        <begin position="89"/>
        <end position="462"/>
    </location>
</feature>
<feature type="chain" id="PRO_5034465363" description="Peptidase A1 domain-containing protein" evidence="5">
    <location>
        <begin position="24"/>
        <end position="467"/>
    </location>
</feature>
<keyword evidence="5" id="KW-0732">Signal</keyword>
<dbReference type="VEuPathDB" id="FungiDB:JI435_149570"/>
<dbReference type="InterPro" id="IPR034164">
    <property type="entry name" value="Pepsin-like_dom"/>
</dbReference>
<accession>A0A7U2FB64</accession>
<evidence type="ECO:0000256" key="5">
    <source>
        <dbReference type="SAM" id="SignalP"/>
    </source>
</evidence>
<keyword evidence="8" id="KW-1185">Reference proteome</keyword>
<evidence type="ECO:0000256" key="3">
    <source>
        <dbReference type="PIRSR" id="PIRSR601461-1"/>
    </source>
</evidence>
<organism evidence="7 8">
    <name type="scientific">Phaeosphaeria nodorum (strain SN15 / ATCC MYA-4574 / FGSC 10173)</name>
    <name type="common">Glume blotch fungus</name>
    <name type="synonym">Parastagonospora nodorum</name>
    <dbReference type="NCBI Taxonomy" id="321614"/>
    <lineage>
        <taxon>Eukaryota</taxon>
        <taxon>Fungi</taxon>
        <taxon>Dikarya</taxon>
        <taxon>Ascomycota</taxon>
        <taxon>Pezizomycotina</taxon>
        <taxon>Dothideomycetes</taxon>
        <taxon>Pleosporomycetidae</taxon>
        <taxon>Pleosporales</taxon>
        <taxon>Pleosporineae</taxon>
        <taxon>Phaeosphaeriaceae</taxon>
        <taxon>Parastagonospora</taxon>
    </lineage>
</organism>
<feature type="active site" evidence="3">
    <location>
        <position position="344"/>
    </location>
</feature>
<dbReference type="EMBL" id="CP069032">
    <property type="protein sequence ID" value="QRC99724.1"/>
    <property type="molecule type" value="Genomic_DNA"/>
</dbReference>
<dbReference type="InterPro" id="IPR021109">
    <property type="entry name" value="Peptidase_aspartic_dom_sf"/>
</dbReference>
<dbReference type="KEGG" id="pno:SNOG_14957"/>
<dbReference type="SUPFAM" id="SSF50630">
    <property type="entry name" value="Acid proteases"/>
    <property type="match status" value="1"/>
</dbReference>
<name>A0A7U2FB64_PHANO</name>
<dbReference type="Gene3D" id="2.40.70.10">
    <property type="entry name" value="Acid Proteases"/>
    <property type="match status" value="2"/>
</dbReference>
<dbReference type="FunFam" id="2.40.70.10:FF:000187">
    <property type="entry name" value="Aspartic-type endopeptidase, putative"/>
    <property type="match status" value="1"/>
</dbReference>
<dbReference type="RefSeq" id="XP_001805124.1">
    <property type="nucleotide sequence ID" value="XM_001805072.1"/>
</dbReference>
<feature type="signal peptide" evidence="5">
    <location>
        <begin position="1"/>
        <end position="23"/>
    </location>
</feature>
<dbReference type="PROSITE" id="PS51767">
    <property type="entry name" value="PEPTIDASE_A1"/>
    <property type="match status" value="1"/>
</dbReference>
<reference evidence="8" key="1">
    <citation type="journal article" date="2021" name="BMC Genomics">
        <title>Chromosome-level genome assembly and manually-curated proteome of model necrotroph Parastagonospora nodorum Sn15 reveals a genome-wide trove of candidate effector homologs, and redundancy of virulence-related functions within an accessory chromosome.</title>
        <authorList>
            <person name="Bertazzoni S."/>
            <person name="Jones D.A.B."/>
            <person name="Phan H.T."/>
            <person name="Tan K.-C."/>
            <person name="Hane J.K."/>
        </authorList>
    </citation>
    <scope>NUCLEOTIDE SEQUENCE [LARGE SCALE GENOMIC DNA]</scope>
    <source>
        <strain evidence="8">SN15 / ATCC MYA-4574 / FGSC 10173)</strain>
    </source>
</reference>
<evidence type="ECO:0000256" key="1">
    <source>
        <dbReference type="ARBA" id="ARBA00007447"/>
    </source>
</evidence>
<dbReference type="InterPro" id="IPR033121">
    <property type="entry name" value="PEPTIDASE_A1"/>
</dbReference>
<evidence type="ECO:0000259" key="6">
    <source>
        <dbReference type="PROSITE" id="PS51767"/>
    </source>
</evidence>
<evidence type="ECO:0000256" key="4">
    <source>
        <dbReference type="RuleBase" id="RU000454"/>
    </source>
</evidence>
<dbReference type="PRINTS" id="PR00792">
    <property type="entry name" value="PEPSIN"/>
</dbReference>
<dbReference type="CDD" id="cd05471">
    <property type="entry name" value="pepsin_like"/>
    <property type="match status" value="1"/>
</dbReference>
<dbReference type="Proteomes" id="UP000663193">
    <property type="component" value="Chromosome 10"/>
</dbReference>
<evidence type="ECO:0000313" key="8">
    <source>
        <dbReference type="Proteomes" id="UP000663193"/>
    </source>
</evidence>
<dbReference type="PANTHER" id="PTHR47966">
    <property type="entry name" value="BETA-SITE APP-CLEAVING ENZYME, ISOFORM A-RELATED"/>
    <property type="match status" value="1"/>
</dbReference>
<dbReference type="OrthoDB" id="15189at2759"/>
<keyword evidence="4" id="KW-0378">Hydrolase</keyword>
<sequence>MQVRKNQQVAFAALASLFTFASSSPTHPLSPRDAAVLSSNHALSLLARGIPVVGSKVPLKLHSNHVAGTQLAKRQGGAPFRTIAAGANYAIDVIIGTETLQLLFDTGSSSFWVPEADFVCVDKVGKQQSQSTCGFPKYGLKSFSGGQIPDQNFNVTYGGGEFATGNVGLESVGLGGVTVKNQKMSLVNRTHWVSAGNLTSGLIGWGLGATTAIYEGVDPSQDGGKKAIFVKPWLETAFEQGLVAKPIFSVVLGKRGKTDPDLSAVGFLTIGGAPSSSSLPLTGVYATTPILKETFDHFQLENEYVHYVVRPDGFTVNGEFVAWAPGTSVGTHYGDSQERFTIVDTGTALSRLPKALVDTIAAAFSPPAFFSQDNGQWEVSCNATTPYVAIRINGTDLPFALSDVLVDGTFGVVDSQKQICVMGFQEPPTPPWGGELPYILGANFLRNVLAIHDIGNKAMTFGALKWE</sequence>
<comment type="similarity">
    <text evidence="1 4">Belongs to the peptidase A1 family.</text>
</comment>
<dbReference type="AlphaFoldDB" id="A0A7U2FB64"/>
<evidence type="ECO:0000256" key="2">
    <source>
        <dbReference type="ARBA" id="ARBA00022750"/>
    </source>
</evidence>
<dbReference type="PROSITE" id="PS00141">
    <property type="entry name" value="ASP_PROTEASE"/>
    <property type="match status" value="1"/>
</dbReference>
<protein>
    <recommendedName>
        <fullName evidence="6">Peptidase A1 domain-containing protein</fullName>
    </recommendedName>
</protein>